<gene>
    <name evidence="2" type="ORF">LTRI10_LOCUS41599</name>
</gene>
<proteinExistence type="predicted"/>
<accession>A0AAV2FT74</accession>
<evidence type="ECO:0000313" key="3">
    <source>
        <dbReference type="Proteomes" id="UP001497516"/>
    </source>
</evidence>
<dbReference type="AlphaFoldDB" id="A0AAV2FT74"/>
<dbReference type="Proteomes" id="UP001497516">
    <property type="component" value="Chromosome 7"/>
</dbReference>
<evidence type="ECO:0000313" key="2">
    <source>
        <dbReference type="EMBL" id="CAL1401546.1"/>
    </source>
</evidence>
<dbReference type="EMBL" id="OZ034820">
    <property type="protein sequence ID" value="CAL1401546.1"/>
    <property type="molecule type" value="Genomic_DNA"/>
</dbReference>
<organism evidence="2 3">
    <name type="scientific">Linum trigynum</name>
    <dbReference type="NCBI Taxonomy" id="586398"/>
    <lineage>
        <taxon>Eukaryota</taxon>
        <taxon>Viridiplantae</taxon>
        <taxon>Streptophyta</taxon>
        <taxon>Embryophyta</taxon>
        <taxon>Tracheophyta</taxon>
        <taxon>Spermatophyta</taxon>
        <taxon>Magnoliopsida</taxon>
        <taxon>eudicotyledons</taxon>
        <taxon>Gunneridae</taxon>
        <taxon>Pentapetalae</taxon>
        <taxon>rosids</taxon>
        <taxon>fabids</taxon>
        <taxon>Malpighiales</taxon>
        <taxon>Linaceae</taxon>
        <taxon>Linum</taxon>
    </lineage>
</organism>
<feature type="region of interest" description="Disordered" evidence="1">
    <location>
        <begin position="22"/>
        <end position="70"/>
    </location>
</feature>
<reference evidence="2 3" key="1">
    <citation type="submission" date="2024-04" db="EMBL/GenBank/DDBJ databases">
        <authorList>
            <person name="Fracassetti M."/>
        </authorList>
    </citation>
    <scope>NUCLEOTIDE SEQUENCE [LARGE SCALE GENOMIC DNA]</scope>
</reference>
<name>A0AAV2FT74_9ROSI</name>
<keyword evidence="3" id="KW-1185">Reference proteome</keyword>
<feature type="region of interest" description="Disordered" evidence="1">
    <location>
        <begin position="87"/>
        <end position="114"/>
    </location>
</feature>
<sequence length="114" mass="12957">MPPRGQNNPQRNALRARILLIKRHPEGSASPTKTHPGAWVVHNMPPRGHYNPPTKRPQDQGSRSYNVTPKAKRVRLKIISGHGLFITRHPEGKTTHPRNALWGKDLAHKMPPRR</sequence>
<protein>
    <submittedName>
        <fullName evidence="2">Uncharacterized protein</fullName>
    </submittedName>
</protein>
<evidence type="ECO:0000256" key="1">
    <source>
        <dbReference type="SAM" id="MobiDB-lite"/>
    </source>
</evidence>